<evidence type="ECO:0000256" key="8">
    <source>
        <dbReference type="SAM" id="MobiDB-lite"/>
    </source>
</evidence>
<evidence type="ECO:0000313" key="11">
    <source>
        <dbReference type="Proteomes" id="UP001301350"/>
    </source>
</evidence>
<dbReference type="GO" id="GO:0005524">
    <property type="term" value="F:ATP binding"/>
    <property type="evidence" value="ECO:0007669"/>
    <property type="project" value="UniProtKB-KW"/>
</dbReference>
<dbReference type="PANTHER" id="PTHR45644">
    <property type="entry name" value="AAA ATPASE, PUTATIVE (AFU_ORTHOLOGUE AFUA_2G12920)-RELATED-RELATED"/>
    <property type="match status" value="1"/>
</dbReference>
<dbReference type="PROSITE" id="PS00674">
    <property type="entry name" value="AAA"/>
    <property type="match status" value="1"/>
</dbReference>
<feature type="region of interest" description="Disordered" evidence="8">
    <location>
        <begin position="381"/>
        <end position="402"/>
    </location>
</feature>
<feature type="compositionally biased region" description="Basic and acidic residues" evidence="8">
    <location>
        <begin position="51"/>
        <end position="65"/>
    </location>
</feature>
<dbReference type="SUPFAM" id="SSF52540">
    <property type="entry name" value="P-loop containing nucleoside triphosphate hydrolases"/>
    <property type="match status" value="1"/>
</dbReference>
<evidence type="ECO:0000313" key="10">
    <source>
        <dbReference type="EMBL" id="KAK4538000.1"/>
    </source>
</evidence>
<dbReference type="EMBL" id="JANCYW010000015">
    <property type="protein sequence ID" value="KAK4538000.1"/>
    <property type="molecule type" value="Genomic_DNA"/>
</dbReference>
<dbReference type="Pfam" id="PF00004">
    <property type="entry name" value="AAA"/>
    <property type="match status" value="1"/>
</dbReference>
<evidence type="ECO:0000256" key="4">
    <source>
        <dbReference type="ARBA" id="ARBA00022840"/>
    </source>
</evidence>
<comment type="similarity">
    <text evidence="7">Belongs to the AAA ATPase family.</text>
</comment>
<dbReference type="GO" id="GO:0016887">
    <property type="term" value="F:ATP hydrolysis activity"/>
    <property type="evidence" value="ECO:0007669"/>
    <property type="project" value="InterPro"/>
</dbReference>
<dbReference type="Proteomes" id="UP001301350">
    <property type="component" value="Unassembled WGS sequence"/>
</dbReference>
<dbReference type="InterPro" id="IPR041569">
    <property type="entry name" value="AAA_lid_3"/>
</dbReference>
<evidence type="ECO:0000256" key="2">
    <source>
        <dbReference type="ARBA" id="ARBA00022741"/>
    </source>
</evidence>
<keyword evidence="5" id="KW-0175">Coiled coil</keyword>
<evidence type="ECO:0000256" key="6">
    <source>
        <dbReference type="ARBA" id="ARBA00023128"/>
    </source>
</evidence>
<organism evidence="10 11">
    <name type="scientific">Cyanidium caldarium</name>
    <name type="common">Red alga</name>
    <dbReference type="NCBI Taxonomy" id="2771"/>
    <lineage>
        <taxon>Eukaryota</taxon>
        <taxon>Rhodophyta</taxon>
        <taxon>Bangiophyceae</taxon>
        <taxon>Cyanidiales</taxon>
        <taxon>Cyanidiaceae</taxon>
        <taxon>Cyanidium</taxon>
    </lineage>
</organism>
<protein>
    <recommendedName>
        <fullName evidence="9">AAA+ ATPase domain-containing protein</fullName>
    </recommendedName>
</protein>
<evidence type="ECO:0000256" key="7">
    <source>
        <dbReference type="RuleBase" id="RU003651"/>
    </source>
</evidence>
<proteinExistence type="inferred from homology"/>
<dbReference type="FunFam" id="3.40.50.300:FF:001025">
    <property type="entry name" value="ATPase family, AAA domain-containing 2B"/>
    <property type="match status" value="1"/>
</dbReference>
<gene>
    <name evidence="10" type="ORF">CDCA_CDCA15G4025</name>
</gene>
<evidence type="ECO:0000256" key="3">
    <source>
        <dbReference type="ARBA" id="ARBA00022787"/>
    </source>
</evidence>
<keyword evidence="2 7" id="KW-0547">Nucleotide-binding</keyword>
<dbReference type="Gene3D" id="3.40.50.300">
    <property type="entry name" value="P-loop containing nucleotide triphosphate hydrolases"/>
    <property type="match status" value="1"/>
</dbReference>
<keyword evidence="6" id="KW-0496">Mitochondrion</keyword>
<dbReference type="Gene3D" id="1.10.8.60">
    <property type="match status" value="1"/>
</dbReference>
<dbReference type="Pfam" id="PF17862">
    <property type="entry name" value="AAA_lid_3"/>
    <property type="match status" value="1"/>
</dbReference>
<dbReference type="InterPro" id="IPR003959">
    <property type="entry name" value="ATPase_AAA_core"/>
</dbReference>
<keyword evidence="4 7" id="KW-0067">ATP-binding</keyword>
<comment type="caution">
    <text evidence="10">The sequence shown here is derived from an EMBL/GenBank/DDBJ whole genome shotgun (WGS) entry which is preliminary data.</text>
</comment>
<dbReference type="InterPro" id="IPR003593">
    <property type="entry name" value="AAA+_ATPase"/>
</dbReference>
<dbReference type="InterPro" id="IPR051701">
    <property type="entry name" value="Mito_OM_Translocase_MSP1"/>
</dbReference>
<evidence type="ECO:0000256" key="1">
    <source>
        <dbReference type="ARBA" id="ARBA00004572"/>
    </source>
</evidence>
<dbReference type="AlphaFoldDB" id="A0AAV9J0X8"/>
<feature type="region of interest" description="Disordered" evidence="8">
    <location>
        <begin position="51"/>
        <end position="76"/>
    </location>
</feature>
<dbReference type="SMART" id="SM00382">
    <property type="entry name" value="AAA"/>
    <property type="match status" value="1"/>
</dbReference>
<dbReference type="InterPro" id="IPR027417">
    <property type="entry name" value="P-loop_NTPase"/>
</dbReference>
<accession>A0AAV9J0X8</accession>
<evidence type="ECO:0000259" key="9">
    <source>
        <dbReference type="SMART" id="SM00382"/>
    </source>
</evidence>
<sequence>MTANGNRGCGGSSASQAFIIDLLYTTVSLACVWFAASALRRSLDPLYGSRRQNEARRRELEERLARQRSQAGQSPVALPPLSATEVAVAQYLVDVDELDVRGLDDVGGHEETKQALRELVILPFQHPELFTPGSLLQPPRGVLLYGPPGTGKTMLAKALAAESGAFFLNVAPSTLLSKWVGETQQLTRAIFSLAHKLQPCIVFIDEIDALFRTRAADDHEVYRDFKAEMMQLWDGLTTDPSAQILLLGATNRPWDVDTAIQRRMPRSFLVDLPDRQQRREILRVILRQDAHRVAADLDACAAMTEEYSGSDLKELCRAAAQLTLRDALREVQGRGRALPSTLCLRHITLADFQQAMRSVPPTGMQSELYYLQQLQAAARRRKAAQDAAPRDGDGEPATCTVGDVDGAEELDVNLQDLVSHIGRRVR</sequence>
<feature type="domain" description="AAA+ ATPase" evidence="9">
    <location>
        <begin position="138"/>
        <end position="274"/>
    </location>
</feature>
<name>A0AAV9J0X8_CYACA</name>
<dbReference type="InterPro" id="IPR003960">
    <property type="entry name" value="ATPase_AAA_CS"/>
</dbReference>
<keyword evidence="11" id="KW-1185">Reference proteome</keyword>
<evidence type="ECO:0000256" key="5">
    <source>
        <dbReference type="ARBA" id="ARBA00023054"/>
    </source>
</evidence>
<comment type="subcellular location">
    <subcellularLocation>
        <location evidence="1">Mitochondrion outer membrane</location>
        <topology evidence="1">Single-pass membrane protein</topology>
    </subcellularLocation>
</comment>
<keyword evidence="3" id="KW-1000">Mitochondrion outer membrane</keyword>
<dbReference type="GO" id="GO:0005741">
    <property type="term" value="C:mitochondrial outer membrane"/>
    <property type="evidence" value="ECO:0007669"/>
    <property type="project" value="UniProtKB-SubCell"/>
</dbReference>
<reference evidence="10 11" key="1">
    <citation type="submission" date="2022-07" db="EMBL/GenBank/DDBJ databases">
        <title>Genome-wide signatures of adaptation to extreme environments.</title>
        <authorList>
            <person name="Cho C.H."/>
            <person name="Yoon H.S."/>
        </authorList>
    </citation>
    <scope>NUCLEOTIDE SEQUENCE [LARGE SCALE GENOMIC DNA]</scope>
    <source>
        <strain evidence="10 11">DBV 063 E5</strain>
    </source>
</reference>
<dbReference type="PANTHER" id="PTHR45644:SF3">
    <property type="entry name" value="FI08533P-RELATED"/>
    <property type="match status" value="1"/>
</dbReference>
<keyword evidence="3" id="KW-0472">Membrane</keyword>